<dbReference type="PANTHER" id="PTHR46096">
    <property type="entry name" value="PERFORIN-1"/>
    <property type="match status" value="1"/>
</dbReference>
<dbReference type="GO" id="GO:0016020">
    <property type="term" value="C:membrane"/>
    <property type="evidence" value="ECO:0007669"/>
    <property type="project" value="TreeGrafter"/>
</dbReference>
<feature type="compositionally biased region" description="Acidic residues" evidence="2">
    <location>
        <begin position="115"/>
        <end position="154"/>
    </location>
</feature>
<feature type="compositionally biased region" description="Polar residues" evidence="2">
    <location>
        <begin position="201"/>
        <end position="212"/>
    </location>
</feature>
<protein>
    <submittedName>
        <fullName evidence="4">MAC/Perforin domain containing protein, related</fullName>
    </submittedName>
</protein>
<dbReference type="RefSeq" id="XP_003883738.1">
    <property type="nucleotide sequence ID" value="XM_003883689.1"/>
</dbReference>
<evidence type="ECO:0000313" key="5">
    <source>
        <dbReference type="EMBL" id="CEL67696.1"/>
    </source>
</evidence>
<gene>
    <name evidence="5" type="ORF">BN1204_034870</name>
    <name evidence="4" type="ORF">NCLIV_034870</name>
</gene>
<dbReference type="GeneID" id="13443196"/>
<dbReference type="eggNOG" id="ENOG502S7UT">
    <property type="taxonomic scope" value="Eukaryota"/>
</dbReference>
<sequence length="887" mass="95610">MELFSPAPSSTRIGRTRSIPVAPASREASACLPLPFVVVSKGKCRTAFLLAWVALSAVLFSLVDAVEPTSKNLPQLDKSSGLTRQHFRRSIRPHHVPSGVASSLAQVKDDDLDLDLDWDDDDAEGFESDGDDLGDGEVDEDASTDAESDGESDSGLEKPFFSKSFNADEKSSSSTMQTERQSARDFLGTSPLDFPGFGTPSWAQPSSPSQGQAGDAERGTARGDSLGEALQGSKSALFPSSGAPGASGSMYTRAVETAPATNFLGVGYDSIKGNPIGDPDMMVDPGLRSPIIVFSFEQDQDGVTNDLNFLQPLGAYTRPFAACRQSENVSELDTLSDYQKELSVDASLQGGDPLGINSFSGSTGYKEFARDVSSKSNKSFMLKTYCIRYEAGIAQTDSFKWNYTLAFDDALEQLPTTFDGAEQDSLCSVQQWRTDHMTDACQQSNIPKWIGFIEQFGTHYTSRLYAGGKMTYQVTMKSSDVKAMKKKGVDVKAELKIMLAGFGMGASSQTKTNNESASQMRNLNIEKEALVIGGKPPADVSDPKAIASWANSVEALPMPVKLELLPLQNLLPEDKREAFKQAVSYYGKAFGMSTMDLQSLEGTARSIQEVLKGGTQVAWAGAPPGFARCPRDQVVMFGFAIRMNFKVTIGDHLAKYHIAPCTAGREKCDGVGAEEAAGDDERIYMVCGQEVVNEIYQVVAETSPGEKMAVATCPEDTEIAFGFGLSVGTGFYSSENTEIEPCTAGQTRCTKSVSSNTVKAFVWAVCVEKSFPGISQLNNVVEVGSRGKSNAYRKNSDGVVTVTCPEEEDVILGYALEVHTHMPNVRSAFKVCNHGSNSCSMNGAGEQRTVLYVDRHALVGWSVCARRNEEKAHVASDMTKNASKQPQ</sequence>
<evidence type="ECO:0000313" key="6">
    <source>
        <dbReference type="Proteomes" id="UP000007494"/>
    </source>
</evidence>
<dbReference type="EMBL" id="LN714483">
    <property type="protein sequence ID" value="CEL67696.1"/>
    <property type="molecule type" value="Genomic_DNA"/>
</dbReference>
<dbReference type="Pfam" id="PF01823">
    <property type="entry name" value="MACPF"/>
    <property type="match status" value="1"/>
</dbReference>
<organism evidence="4 6">
    <name type="scientific">Neospora caninum (strain Liverpool)</name>
    <dbReference type="NCBI Taxonomy" id="572307"/>
    <lineage>
        <taxon>Eukaryota</taxon>
        <taxon>Sar</taxon>
        <taxon>Alveolata</taxon>
        <taxon>Apicomplexa</taxon>
        <taxon>Conoidasida</taxon>
        <taxon>Coccidia</taxon>
        <taxon>Eucoccidiorida</taxon>
        <taxon>Eimeriorina</taxon>
        <taxon>Sarcocystidae</taxon>
        <taxon>Neospora</taxon>
    </lineage>
</organism>
<name>F0VIZ5_NEOCL</name>
<dbReference type="SMART" id="SM00457">
    <property type="entry name" value="MACPF"/>
    <property type="match status" value="1"/>
</dbReference>
<reference evidence="5" key="4">
    <citation type="journal article" date="2015" name="PLoS ONE">
        <title>Comprehensive Evaluation of Toxoplasma gondii VEG and Neospora caninum LIV Genomes with Tachyzoite Stage Transcriptome and Proteome Defines Novel Transcript Features.</title>
        <authorList>
            <person name="Ramaprasad A."/>
            <person name="Mourier T."/>
            <person name="Naeem R."/>
            <person name="Malas T.B."/>
            <person name="Moussa E."/>
            <person name="Panigrahi A."/>
            <person name="Vermont S.J."/>
            <person name="Otto T.D."/>
            <person name="Wastling J."/>
            <person name="Pain A."/>
        </authorList>
    </citation>
    <scope>NUCLEOTIDE SEQUENCE</scope>
    <source>
        <strain evidence="5">Liverpool</strain>
    </source>
</reference>
<reference evidence="6" key="3">
    <citation type="journal article" date="2012" name="PLoS Pathog.">
        <title>Comparative genomics of the apicomplexan parasites Toxoplasma gondii and Neospora caninum: Coccidia differing in host range and transmission strategy.</title>
        <authorList>
            <person name="Reid A.J."/>
            <person name="Vermont S.J."/>
            <person name="Cotton J.A."/>
            <person name="Harris D."/>
            <person name="Hill-Cawthorne G.A."/>
            <person name="Konen-Waisman S."/>
            <person name="Latham S.M."/>
            <person name="Mourier T."/>
            <person name="Norton R."/>
            <person name="Quail M.A."/>
            <person name="Sanders M."/>
            <person name="Shanmugam D."/>
            <person name="Sohal A."/>
            <person name="Wasmuth J.D."/>
            <person name="Brunk B."/>
            <person name="Grigg M.E."/>
            <person name="Howard J.C."/>
            <person name="Parkinson J."/>
            <person name="Roos D.S."/>
            <person name="Trees A.J."/>
            <person name="Berriman M."/>
            <person name="Pain A."/>
            <person name="Wastling J.M."/>
        </authorList>
    </citation>
    <scope>NUCLEOTIDE SEQUENCE [LARGE SCALE GENOMIC DNA]</scope>
    <source>
        <strain evidence="6">Liverpool</strain>
    </source>
</reference>
<evidence type="ECO:0000256" key="1">
    <source>
        <dbReference type="ARBA" id="ARBA00022729"/>
    </source>
</evidence>
<dbReference type="GO" id="GO:0022829">
    <property type="term" value="F:wide pore channel activity"/>
    <property type="evidence" value="ECO:0007669"/>
    <property type="project" value="TreeGrafter"/>
</dbReference>
<keyword evidence="6" id="KW-1185">Reference proteome</keyword>
<proteinExistence type="predicted"/>
<dbReference type="InterPro" id="IPR020864">
    <property type="entry name" value="MACPF"/>
</dbReference>
<dbReference type="AlphaFoldDB" id="F0VIZ5"/>
<feature type="domain" description="MACPF" evidence="3">
    <location>
        <begin position="247"/>
        <end position="601"/>
    </location>
</feature>
<dbReference type="PROSITE" id="PS51412">
    <property type="entry name" value="MACPF_2"/>
    <property type="match status" value="1"/>
</dbReference>
<keyword evidence="1" id="KW-0732">Signal</keyword>
<dbReference type="Proteomes" id="UP000007494">
    <property type="component" value="Chromosome VIII"/>
</dbReference>
<dbReference type="InParanoid" id="F0VIZ5"/>
<reference evidence="4" key="1">
    <citation type="submission" date="2011-02" db="EMBL/GenBank/DDBJ databases">
        <authorList>
            <person name="Aslett M."/>
        </authorList>
    </citation>
    <scope>NUCLEOTIDE SEQUENCE</scope>
    <source>
        <strain evidence="4">Liverpool</strain>
    </source>
</reference>
<dbReference type="VEuPathDB" id="ToxoDB:NCLIV_034870"/>
<evidence type="ECO:0000313" key="4">
    <source>
        <dbReference type="EMBL" id="CBZ53706.1"/>
    </source>
</evidence>
<reference evidence="4" key="2">
    <citation type="submission" date="2011-03" db="EMBL/GenBank/DDBJ databases">
        <title>Comparative genomics and transcriptomics of Neospora caninum and Toxoplasma gondii.</title>
        <authorList>
            <person name="Reid A.J."/>
            <person name="Sohal A."/>
            <person name="Harris D."/>
            <person name="Quail M."/>
            <person name="Sanders M."/>
            <person name="Berriman M."/>
            <person name="Wastling J.M."/>
            <person name="Pain A."/>
        </authorList>
    </citation>
    <scope>NUCLEOTIDE SEQUENCE</scope>
    <source>
        <strain evidence="4">Liverpool</strain>
    </source>
</reference>
<evidence type="ECO:0000256" key="2">
    <source>
        <dbReference type="SAM" id="MobiDB-lite"/>
    </source>
</evidence>
<dbReference type="OMA" id="CPNDYSI"/>
<dbReference type="OrthoDB" id="329839at2759"/>
<dbReference type="EMBL" id="FR823390">
    <property type="protein sequence ID" value="CBZ53706.1"/>
    <property type="molecule type" value="Genomic_DNA"/>
</dbReference>
<dbReference type="GO" id="GO:0051607">
    <property type="term" value="P:defense response to virus"/>
    <property type="evidence" value="ECO:0007669"/>
    <property type="project" value="TreeGrafter"/>
</dbReference>
<accession>F0VIZ5</accession>
<dbReference type="PANTHER" id="PTHR46096:SF3">
    <property type="entry name" value="PERFORIN-1"/>
    <property type="match status" value="1"/>
</dbReference>
<feature type="region of interest" description="Disordered" evidence="2">
    <location>
        <begin position="115"/>
        <end position="226"/>
    </location>
</feature>
<evidence type="ECO:0000259" key="3">
    <source>
        <dbReference type="PROSITE" id="PS51412"/>
    </source>
</evidence>
<dbReference type="InterPro" id="IPR052784">
    <property type="entry name" value="Perforin-1_pore-forming"/>
</dbReference>